<feature type="compositionally biased region" description="Basic and acidic residues" evidence="4">
    <location>
        <begin position="86"/>
        <end position="97"/>
    </location>
</feature>
<feature type="region of interest" description="Disordered" evidence="4">
    <location>
        <begin position="62"/>
        <end position="108"/>
    </location>
</feature>
<dbReference type="PROSITE" id="PS50600">
    <property type="entry name" value="ULP_PROTEASE"/>
    <property type="match status" value="1"/>
</dbReference>
<gene>
    <name evidence="6" type="ORF">GQ607_017611</name>
</gene>
<keyword evidence="7" id="KW-1185">Reference proteome</keyword>
<evidence type="ECO:0000313" key="6">
    <source>
        <dbReference type="EMBL" id="KAF0315155.1"/>
    </source>
</evidence>
<dbReference type="GO" id="GO:0006508">
    <property type="term" value="P:proteolysis"/>
    <property type="evidence" value="ECO:0007669"/>
    <property type="project" value="UniProtKB-KW"/>
</dbReference>
<comment type="caution">
    <text evidence="6">The sequence shown here is derived from an EMBL/GenBank/DDBJ whole genome shotgun (WGS) entry which is preliminary data.</text>
</comment>
<dbReference type="OrthoDB" id="4807521at2759"/>
<dbReference type="GO" id="GO:0019783">
    <property type="term" value="F:ubiquitin-like protein peptidase activity"/>
    <property type="evidence" value="ECO:0007669"/>
    <property type="project" value="UniProtKB-ARBA"/>
</dbReference>
<feature type="compositionally biased region" description="Polar residues" evidence="4">
    <location>
        <begin position="67"/>
        <end position="79"/>
    </location>
</feature>
<dbReference type="Gene3D" id="3.40.395.10">
    <property type="entry name" value="Adenoviral Proteinase, Chain A"/>
    <property type="match status" value="1"/>
</dbReference>
<dbReference type="Pfam" id="PF02902">
    <property type="entry name" value="Peptidase_C48"/>
    <property type="match status" value="1"/>
</dbReference>
<dbReference type="GO" id="GO:0008234">
    <property type="term" value="F:cysteine-type peptidase activity"/>
    <property type="evidence" value="ECO:0007669"/>
    <property type="project" value="InterPro"/>
</dbReference>
<keyword evidence="3" id="KW-0378">Hydrolase</keyword>
<evidence type="ECO:0000256" key="4">
    <source>
        <dbReference type="SAM" id="MobiDB-lite"/>
    </source>
</evidence>
<accession>A0A8H3VWE7</accession>
<protein>
    <recommendedName>
        <fullName evidence="5">Ubiquitin-like protease family profile domain-containing protein</fullName>
    </recommendedName>
</protein>
<evidence type="ECO:0000313" key="7">
    <source>
        <dbReference type="Proteomes" id="UP000434172"/>
    </source>
</evidence>
<comment type="similarity">
    <text evidence="1">Belongs to the peptidase C48 family.</text>
</comment>
<sequence>MPESHEEQQIMGNKAPRESDARRIAQIRQSGVTPSLFRSALRSDHNPRDLSKLWGALKHADIKIKQEPSSTKPAGQPTISEPGAPKTEEQHQQEAIRTKSTGPATQPDVIDLTADDLVSAMLEGPTQTDRNRALANFKPEAWLDDINIDILLKHLASQNPSVGLLTSWDTGILRRSRNERLPDALRRRFASLGNTDLWLAPVSHNGHWVLFVGRRNESIDYYDSIIAGSYKTETTKILHEFLRCVWGNDAMLPESRTRQCPQQPNGFDCGLHVIRNADLVTQLNRPANAIPPIHPDELRRYYRTMYESLLD</sequence>
<reference evidence="6 7" key="1">
    <citation type="submission" date="2019-12" db="EMBL/GenBank/DDBJ databases">
        <title>A genome sequence resource for the geographically widespread anthracnose pathogen Colletotrichum asianum.</title>
        <authorList>
            <person name="Meng Y."/>
        </authorList>
    </citation>
    <scope>NUCLEOTIDE SEQUENCE [LARGE SCALE GENOMIC DNA]</scope>
    <source>
        <strain evidence="6 7">ICMP 18580</strain>
    </source>
</reference>
<feature type="domain" description="Ubiquitin-like protease family profile" evidence="5">
    <location>
        <begin position="110"/>
        <end position="280"/>
    </location>
</feature>
<evidence type="ECO:0000256" key="1">
    <source>
        <dbReference type="ARBA" id="ARBA00005234"/>
    </source>
</evidence>
<evidence type="ECO:0000259" key="5">
    <source>
        <dbReference type="PROSITE" id="PS50600"/>
    </source>
</evidence>
<dbReference type="Proteomes" id="UP000434172">
    <property type="component" value="Unassembled WGS sequence"/>
</dbReference>
<dbReference type="SUPFAM" id="SSF54001">
    <property type="entry name" value="Cysteine proteinases"/>
    <property type="match status" value="1"/>
</dbReference>
<dbReference type="InterPro" id="IPR038765">
    <property type="entry name" value="Papain-like_cys_pep_sf"/>
</dbReference>
<dbReference type="InterPro" id="IPR003653">
    <property type="entry name" value="Peptidase_C48_C"/>
</dbReference>
<proteinExistence type="inferred from homology"/>
<keyword evidence="2" id="KW-0645">Protease</keyword>
<evidence type="ECO:0000256" key="3">
    <source>
        <dbReference type="ARBA" id="ARBA00022801"/>
    </source>
</evidence>
<evidence type="ECO:0000256" key="2">
    <source>
        <dbReference type="ARBA" id="ARBA00022670"/>
    </source>
</evidence>
<dbReference type="EMBL" id="WOWK01000228">
    <property type="protein sequence ID" value="KAF0315155.1"/>
    <property type="molecule type" value="Genomic_DNA"/>
</dbReference>
<name>A0A8H3VWE7_9PEZI</name>
<dbReference type="AlphaFoldDB" id="A0A8H3VWE7"/>
<organism evidence="6 7">
    <name type="scientific">Colletotrichum asianum</name>
    <dbReference type="NCBI Taxonomy" id="702518"/>
    <lineage>
        <taxon>Eukaryota</taxon>
        <taxon>Fungi</taxon>
        <taxon>Dikarya</taxon>
        <taxon>Ascomycota</taxon>
        <taxon>Pezizomycotina</taxon>
        <taxon>Sordariomycetes</taxon>
        <taxon>Hypocreomycetidae</taxon>
        <taxon>Glomerellales</taxon>
        <taxon>Glomerellaceae</taxon>
        <taxon>Colletotrichum</taxon>
        <taxon>Colletotrichum gloeosporioides species complex</taxon>
    </lineage>
</organism>
<feature type="region of interest" description="Disordered" evidence="4">
    <location>
        <begin position="1"/>
        <end position="48"/>
    </location>
</feature>